<keyword evidence="5" id="KW-1185">Reference proteome</keyword>
<evidence type="ECO:0000256" key="1">
    <source>
        <dbReference type="ARBA" id="ARBA00010136"/>
    </source>
</evidence>
<dbReference type="PANTHER" id="PTHR11533">
    <property type="entry name" value="PROTEASE M1 ZINC METALLOPROTEASE"/>
    <property type="match status" value="1"/>
</dbReference>
<dbReference type="InterPro" id="IPR024571">
    <property type="entry name" value="ERAP1-like_C_dom"/>
</dbReference>
<proteinExistence type="inferred from homology"/>
<sequence length="464" mass="52637">MIMAIYIPTSSIGFFSPGYPLLTAKIVNVTGTGVEVIRVYQKRFVYPTNDMKDDDAKWAIPFNFVSPTNNNSIGKTEGYYIPDNEYYFFGASGRWLMFNTQTIYFYRVNYDEIMWNRLIYSLKHKDQISTIDVLSRAQLVDDIFNIARTGDVRYQLAFDLIDYLQYETEYYPWYSAFNVFSYILGKTGDVETEDNLKAYILYLLNHTIAIPDSREYADEETHIGVLKNVMILNWALDDYNVRGIVFCTGIRYSDEVSEDWEFLWNIYTSSLSVQEQEDVLNALGCTEDEDLLKLYLLKIITTNSGLKKQDMLTAFKSVVSSAVGILAATSFLDNNITEVVALGTNLWPEIVNVLAEELFTDEQLDWSKARTYTLVNNYWANNYQVYVKEILFNLKTSTSAPTTVTTSTDSTISTTSFSTSDISTSSLPVSTTDVSSTTTGSSPKRKVPTITGAILIVLVTLIVI</sequence>
<feature type="domain" description="ERAP1-like C-terminal" evidence="3">
    <location>
        <begin position="239"/>
        <end position="365"/>
    </location>
</feature>
<gene>
    <name evidence="4" type="ORF">NQ317_015852</name>
</gene>
<evidence type="ECO:0000259" key="3">
    <source>
        <dbReference type="Pfam" id="PF11838"/>
    </source>
</evidence>
<evidence type="ECO:0000313" key="4">
    <source>
        <dbReference type="EMBL" id="KAJ8974038.1"/>
    </source>
</evidence>
<dbReference type="Gene3D" id="1.25.50.20">
    <property type="match status" value="1"/>
</dbReference>
<comment type="caution">
    <text evidence="4">The sequence shown here is derived from an EMBL/GenBank/DDBJ whole genome shotgun (WGS) entry which is preliminary data.</text>
</comment>
<evidence type="ECO:0000313" key="5">
    <source>
        <dbReference type="Proteomes" id="UP001162164"/>
    </source>
</evidence>
<dbReference type="InterPro" id="IPR050344">
    <property type="entry name" value="Peptidase_M1_aminopeptidases"/>
</dbReference>
<comment type="similarity">
    <text evidence="1">Belongs to the peptidase M1 family.</text>
</comment>
<feature type="domain" description="ERAP1-like C-terminal" evidence="3">
    <location>
        <begin position="95"/>
        <end position="235"/>
    </location>
</feature>
<feature type="compositionally biased region" description="Low complexity" evidence="2">
    <location>
        <begin position="402"/>
        <end position="442"/>
    </location>
</feature>
<dbReference type="Proteomes" id="UP001162164">
    <property type="component" value="Unassembled WGS sequence"/>
</dbReference>
<dbReference type="Gene3D" id="2.60.40.1910">
    <property type="match status" value="1"/>
</dbReference>
<dbReference type="EMBL" id="JAPWTJ010001064">
    <property type="protein sequence ID" value="KAJ8974038.1"/>
    <property type="molecule type" value="Genomic_DNA"/>
</dbReference>
<accession>A0ABQ9J7T0</accession>
<feature type="region of interest" description="Disordered" evidence="2">
    <location>
        <begin position="402"/>
        <end position="444"/>
    </location>
</feature>
<protein>
    <recommendedName>
        <fullName evidence="3">ERAP1-like C-terminal domain-containing protein</fullName>
    </recommendedName>
</protein>
<dbReference type="Gene3D" id="1.10.3480.20">
    <property type="match status" value="1"/>
</dbReference>
<evidence type="ECO:0000256" key="2">
    <source>
        <dbReference type="SAM" id="MobiDB-lite"/>
    </source>
</evidence>
<organism evidence="4 5">
    <name type="scientific">Molorchus minor</name>
    <dbReference type="NCBI Taxonomy" id="1323400"/>
    <lineage>
        <taxon>Eukaryota</taxon>
        <taxon>Metazoa</taxon>
        <taxon>Ecdysozoa</taxon>
        <taxon>Arthropoda</taxon>
        <taxon>Hexapoda</taxon>
        <taxon>Insecta</taxon>
        <taxon>Pterygota</taxon>
        <taxon>Neoptera</taxon>
        <taxon>Endopterygota</taxon>
        <taxon>Coleoptera</taxon>
        <taxon>Polyphaga</taxon>
        <taxon>Cucujiformia</taxon>
        <taxon>Chrysomeloidea</taxon>
        <taxon>Cerambycidae</taxon>
        <taxon>Lamiinae</taxon>
        <taxon>Monochamini</taxon>
        <taxon>Molorchus</taxon>
    </lineage>
</organism>
<dbReference type="PANTHER" id="PTHR11533:SF301">
    <property type="entry name" value="AMINOPEPTIDASE"/>
    <property type="match status" value="1"/>
</dbReference>
<reference evidence="4" key="1">
    <citation type="journal article" date="2023" name="Insect Mol. Biol.">
        <title>Genome sequencing provides insights into the evolution of gene families encoding plant cell wall-degrading enzymes in longhorned beetles.</title>
        <authorList>
            <person name="Shin N.R."/>
            <person name="Okamura Y."/>
            <person name="Kirsch R."/>
            <person name="Pauchet Y."/>
        </authorList>
    </citation>
    <scope>NUCLEOTIDE SEQUENCE</scope>
    <source>
        <strain evidence="4">MMC_N1</strain>
    </source>
</reference>
<dbReference type="Pfam" id="PF11838">
    <property type="entry name" value="ERAP1_C"/>
    <property type="match status" value="2"/>
</dbReference>
<name>A0ABQ9J7T0_9CUCU</name>